<dbReference type="Gene3D" id="3.40.630.30">
    <property type="match status" value="1"/>
</dbReference>
<dbReference type="EMBL" id="FRAR01000025">
    <property type="protein sequence ID" value="SHK81939.1"/>
    <property type="molecule type" value="Genomic_DNA"/>
</dbReference>
<dbReference type="SUPFAM" id="SSF55729">
    <property type="entry name" value="Acyl-CoA N-acyltransferases (Nat)"/>
    <property type="match status" value="1"/>
</dbReference>
<evidence type="ECO:0000259" key="1">
    <source>
        <dbReference type="PROSITE" id="PS51186"/>
    </source>
</evidence>
<evidence type="ECO:0000313" key="2">
    <source>
        <dbReference type="EMBL" id="SHK81939.1"/>
    </source>
</evidence>
<evidence type="ECO:0000313" key="3">
    <source>
        <dbReference type="Proteomes" id="UP000183997"/>
    </source>
</evidence>
<dbReference type="Proteomes" id="UP000183997">
    <property type="component" value="Unassembled WGS sequence"/>
</dbReference>
<dbReference type="InterPro" id="IPR000182">
    <property type="entry name" value="GNAT_dom"/>
</dbReference>
<dbReference type="PANTHER" id="PTHR43415">
    <property type="entry name" value="SPERMIDINE N(1)-ACETYLTRANSFERASE"/>
    <property type="match status" value="1"/>
</dbReference>
<dbReference type="PANTHER" id="PTHR43415:SF3">
    <property type="entry name" value="GNAT-FAMILY ACETYLTRANSFERASE"/>
    <property type="match status" value="1"/>
</dbReference>
<dbReference type="InterPro" id="IPR016181">
    <property type="entry name" value="Acyl_CoA_acyltransferase"/>
</dbReference>
<sequence>MPNAYQNHVINTLNKFKCKHAWEPLQCIPIDTPQLTRVGYLRPITSNYAITIPDCADTLARWRNENAHMSPGQFVATAESTEKWLNDLIIARNDRILFLIIANDGTKVGHIGFSSFDYAQKSCELDAVVRGEKTGYGGMMTFAMNALIYWGMTELKLQQVTLRVLSDNEKAISFYSKNSFCKVKDIPLETRELAGQPVTRKCYTQMQLTIDQWKEQNAQWFPKM</sequence>
<protein>
    <submittedName>
        <fullName evidence="2">Protein N-acetyltransferase, RimJ/RimL family</fullName>
    </submittedName>
</protein>
<name>A0A1M6VKE7_9FIRM</name>
<dbReference type="AlphaFoldDB" id="A0A1M6VKE7"/>
<proteinExistence type="predicted"/>
<dbReference type="GO" id="GO:0016747">
    <property type="term" value="F:acyltransferase activity, transferring groups other than amino-acyl groups"/>
    <property type="evidence" value="ECO:0007669"/>
    <property type="project" value="InterPro"/>
</dbReference>
<reference evidence="3" key="1">
    <citation type="submission" date="2016-11" db="EMBL/GenBank/DDBJ databases">
        <authorList>
            <person name="Varghese N."/>
            <person name="Submissions S."/>
        </authorList>
    </citation>
    <scope>NUCLEOTIDE SEQUENCE [LARGE SCALE GENOMIC DNA]</scope>
    <source>
        <strain evidence="3">DSM 10349</strain>
    </source>
</reference>
<feature type="domain" description="N-acetyltransferase" evidence="1">
    <location>
        <begin position="50"/>
        <end position="211"/>
    </location>
</feature>
<dbReference type="RefSeq" id="WP_072916403.1">
    <property type="nucleotide sequence ID" value="NZ_FRAR01000025.1"/>
</dbReference>
<keyword evidence="3" id="KW-1185">Reference proteome</keyword>
<dbReference type="STRING" id="1121421.SAMN02745123_03228"/>
<dbReference type="PROSITE" id="PS51186">
    <property type="entry name" value="GNAT"/>
    <property type="match status" value="1"/>
</dbReference>
<dbReference type="Pfam" id="PF13302">
    <property type="entry name" value="Acetyltransf_3"/>
    <property type="match status" value="1"/>
</dbReference>
<accession>A0A1M6VKE7</accession>
<gene>
    <name evidence="2" type="ORF">SAMN02745123_03228</name>
</gene>
<organism evidence="2 3">
    <name type="scientific">Desulforamulus aeronauticus DSM 10349</name>
    <dbReference type="NCBI Taxonomy" id="1121421"/>
    <lineage>
        <taxon>Bacteria</taxon>
        <taxon>Bacillati</taxon>
        <taxon>Bacillota</taxon>
        <taxon>Clostridia</taxon>
        <taxon>Eubacteriales</taxon>
        <taxon>Peptococcaceae</taxon>
        <taxon>Desulforamulus</taxon>
    </lineage>
</organism>
<keyword evidence="2" id="KW-0808">Transferase</keyword>